<evidence type="ECO:0000256" key="1">
    <source>
        <dbReference type="SAM" id="MobiDB-lite"/>
    </source>
</evidence>
<feature type="region of interest" description="Disordered" evidence="1">
    <location>
        <begin position="298"/>
        <end position="324"/>
    </location>
</feature>
<dbReference type="EMBL" id="JBBKZV010000006">
    <property type="protein sequence ID" value="MEJ8822797.1"/>
    <property type="molecule type" value="Genomic_DNA"/>
</dbReference>
<dbReference type="InterPro" id="IPR012347">
    <property type="entry name" value="Ferritin-like"/>
</dbReference>
<evidence type="ECO:0000259" key="2">
    <source>
        <dbReference type="Pfam" id="PF09537"/>
    </source>
</evidence>
<proteinExistence type="predicted"/>
<comment type="caution">
    <text evidence="3">The sequence shown here is derived from an EMBL/GenBank/DDBJ whole genome shotgun (WGS) entry which is preliminary data.</text>
</comment>
<reference evidence="3 4" key="1">
    <citation type="submission" date="2024-03" db="EMBL/GenBank/DDBJ databases">
        <title>Novel species of the genus Variovorax.</title>
        <authorList>
            <person name="Liu Q."/>
            <person name="Xin Y.-H."/>
        </authorList>
    </citation>
    <scope>NUCLEOTIDE SEQUENCE [LARGE SCALE GENOMIC DNA]</scope>
    <source>
        <strain evidence="3 4">KACC 18501</strain>
    </source>
</reference>
<feature type="compositionally biased region" description="Basic and acidic residues" evidence="1">
    <location>
        <begin position="305"/>
        <end position="324"/>
    </location>
</feature>
<accession>A0ABU8VYL2</accession>
<dbReference type="InterPro" id="IPR011971">
    <property type="entry name" value="CHP02284"/>
</dbReference>
<protein>
    <submittedName>
        <fullName evidence="3">PA2169 family four-helix-bundle protein</fullName>
    </submittedName>
</protein>
<dbReference type="Proteomes" id="UP001363010">
    <property type="component" value="Unassembled WGS sequence"/>
</dbReference>
<dbReference type="InterPro" id="IPR019052">
    <property type="entry name" value="DUF2383"/>
</dbReference>
<keyword evidence="4" id="KW-1185">Reference proteome</keyword>
<evidence type="ECO:0000313" key="3">
    <source>
        <dbReference type="EMBL" id="MEJ8822797.1"/>
    </source>
</evidence>
<organism evidence="3 4">
    <name type="scientific">Variovorax humicola</name>
    <dbReference type="NCBI Taxonomy" id="1769758"/>
    <lineage>
        <taxon>Bacteria</taxon>
        <taxon>Pseudomonadati</taxon>
        <taxon>Pseudomonadota</taxon>
        <taxon>Betaproteobacteria</taxon>
        <taxon>Burkholderiales</taxon>
        <taxon>Comamonadaceae</taxon>
        <taxon>Variovorax</taxon>
    </lineage>
</organism>
<dbReference type="NCBIfam" id="TIGR02284">
    <property type="entry name" value="PA2169 family four-helix-bundle protein"/>
    <property type="match status" value="1"/>
</dbReference>
<gene>
    <name evidence="3" type="ORF">WKW80_12275</name>
</gene>
<feature type="domain" description="DUF2383" evidence="2">
    <location>
        <begin position="177"/>
        <end position="287"/>
    </location>
</feature>
<sequence length="324" mass="34337">MANVRDIPETRDANRDPITGTPGAHPVGTGVGAAGGAVAGAAAGALAGPVGAAVGLVAGAVAGGLGGKAVGEHVNPTAEEAYWRESYVKEPYYQSGLGYEDYGPAYELGYVGRGTLGSDFDAVEPTLASRWEADRGRSQLDWPRARNATRAAWERADRTYFNAAEGPQYEDPLSNDDVVDVLNDLLETTRDGGYGFLACAEEVKTPATKQLFLGRAEGCRHAEAELVQLIHAYGGKPAEGGTAAGALHRGWVHVKGSLGANSELSILESCERGEDTAVARYRKALKQNLPADVRSVVQRQADGAQRNHDQIRDLRNAARERRQA</sequence>
<dbReference type="Pfam" id="PF09537">
    <property type="entry name" value="DUF2383"/>
    <property type="match status" value="1"/>
</dbReference>
<feature type="compositionally biased region" description="Basic and acidic residues" evidence="1">
    <location>
        <begin position="1"/>
        <end position="15"/>
    </location>
</feature>
<evidence type="ECO:0000313" key="4">
    <source>
        <dbReference type="Proteomes" id="UP001363010"/>
    </source>
</evidence>
<dbReference type="RefSeq" id="WP_340363846.1">
    <property type="nucleotide sequence ID" value="NZ_JBBKZV010000006.1"/>
</dbReference>
<feature type="region of interest" description="Disordered" evidence="1">
    <location>
        <begin position="1"/>
        <end position="27"/>
    </location>
</feature>
<dbReference type="Gene3D" id="1.20.1260.10">
    <property type="match status" value="1"/>
</dbReference>
<name>A0ABU8VYL2_9BURK</name>